<proteinExistence type="inferred from homology"/>
<evidence type="ECO:0000313" key="10">
    <source>
        <dbReference type="Proteomes" id="UP000012960"/>
    </source>
</evidence>
<comment type="similarity">
    <text evidence="2">Belongs to the Asterix family.</text>
</comment>
<dbReference type="OMA" id="VGSFTNM"/>
<evidence type="ECO:0000313" key="9">
    <source>
        <dbReference type="EnsemblPlants" id="Ma03_p02140.1"/>
    </source>
</evidence>
<evidence type="ECO:0000256" key="3">
    <source>
        <dbReference type="ARBA" id="ARBA00022692"/>
    </source>
</evidence>
<accession>A0A804I7J2</accession>
<dbReference type="PANTHER" id="PTHR13193">
    <property type="entry name" value="CGI-140"/>
    <property type="match status" value="1"/>
</dbReference>
<evidence type="ECO:0000256" key="5">
    <source>
        <dbReference type="ARBA" id="ARBA00023136"/>
    </source>
</evidence>
<dbReference type="Proteomes" id="UP000012960">
    <property type="component" value="Unplaced"/>
</dbReference>
<feature type="region of interest" description="Disordered" evidence="6">
    <location>
        <begin position="25"/>
        <end position="50"/>
    </location>
</feature>
<evidence type="ECO:0000313" key="8">
    <source>
        <dbReference type="EMBL" id="CAG1848918.1"/>
    </source>
</evidence>
<protein>
    <submittedName>
        <fullName evidence="8">(wild Malaysian banana) hypothetical protein</fullName>
    </submittedName>
</protein>
<evidence type="ECO:0000256" key="1">
    <source>
        <dbReference type="ARBA" id="ARBA00004370"/>
    </source>
</evidence>
<reference evidence="8" key="1">
    <citation type="submission" date="2021-03" db="EMBL/GenBank/DDBJ databases">
        <authorList>
            <consortium name="Genoscope - CEA"/>
            <person name="William W."/>
        </authorList>
    </citation>
    <scope>NUCLEOTIDE SEQUENCE</scope>
    <source>
        <strain evidence="8">Doubled-haploid Pahang</strain>
    </source>
</reference>
<dbReference type="KEGG" id="mus:103977135"/>
<name>A0A804I7J2_MUSAM</name>
<sequence length="135" mass="14672">MPCFHGSTNLGASFCIRSTRGAAEAKETETGDAMKEATSDPRQPSTAKPYVSATLSPQDLPIDYAGFLAVVCGVVGVTLRYKLCSWLAIIFCAQSLANMKNFENDFKQLSMAFMFGIMGLVTNYLGPSRQANKQR</sequence>
<feature type="transmembrane region" description="Helical" evidence="7">
    <location>
        <begin position="64"/>
        <end position="97"/>
    </location>
</feature>
<dbReference type="AlphaFoldDB" id="A0A804I7J2"/>
<feature type="transmembrane region" description="Helical" evidence="7">
    <location>
        <begin position="109"/>
        <end position="126"/>
    </location>
</feature>
<organism evidence="9 10">
    <name type="scientific">Musa acuminata subsp. malaccensis</name>
    <name type="common">Wild banana</name>
    <name type="synonym">Musa malaccensis</name>
    <dbReference type="NCBI Taxonomy" id="214687"/>
    <lineage>
        <taxon>Eukaryota</taxon>
        <taxon>Viridiplantae</taxon>
        <taxon>Streptophyta</taxon>
        <taxon>Embryophyta</taxon>
        <taxon>Tracheophyta</taxon>
        <taxon>Spermatophyta</taxon>
        <taxon>Magnoliopsida</taxon>
        <taxon>Liliopsida</taxon>
        <taxon>Zingiberales</taxon>
        <taxon>Musaceae</taxon>
        <taxon>Musa</taxon>
    </lineage>
</organism>
<evidence type="ECO:0000256" key="4">
    <source>
        <dbReference type="ARBA" id="ARBA00022989"/>
    </source>
</evidence>
<feature type="compositionally biased region" description="Basic and acidic residues" evidence="6">
    <location>
        <begin position="25"/>
        <end position="39"/>
    </location>
</feature>
<dbReference type="GO" id="GO:0005789">
    <property type="term" value="C:endoplasmic reticulum membrane"/>
    <property type="evidence" value="ECO:0000318"/>
    <property type="project" value="GO_Central"/>
</dbReference>
<dbReference type="EMBL" id="HG996468">
    <property type="protein sequence ID" value="CAG1848918.1"/>
    <property type="molecule type" value="Genomic_DNA"/>
</dbReference>
<dbReference type="InterPro" id="IPR005351">
    <property type="entry name" value="ASTER"/>
</dbReference>
<evidence type="ECO:0000256" key="7">
    <source>
        <dbReference type="SAM" id="Phobius"/>
    </source>
</evidence>
<dbReference type="GO" id="GO:0044183">
    <property type="term" value="F:protein folding chaperone"/>
    <property type="evidence" value="ECO:0000318"/>
    <property type="project" value="GO_Central"/>
</dbReference>
<evidence type="ECO:0000256" key="2">
    <source>
        <dbReference type="ARBA" id="ARBA00009066"/>
    </source>
</evidence>
<keyword evidence="4 7" id="KW-1133">Transmembrane helix</keyword>
<keyword evidence="3 7" id="KW-0812">Transmembrane</keyword>
<dbReference type="Gramene" id="Ma03_t02140.1">
    <property type="protein sequence ID" value="Ma03_p02140.1"/>
    <property type="gene ID" value="Ma03_g02140"/>
</dbReference>
<reference evidence="9" key="2">
    <citation type="submission" date="2021-05" db="UniProtKB">
        <authorList>
            <consortium name="EnsemblPlants"/>
        </authorList>
    </citation>
    <scope>IDENTIFICATION</scope>
    <source>
        <strain evidence="9">subsp. malaccensis</strain>
    </source>
</reference>
<dbReference type="OrthoDB" id="284718at2759"/>
<keyword evidence="10" id="KW-1185">Reference proteome</keyword>
<evidence type="ECO:0000256" key="6">
    <source>
        <dbReference type="SAM" id="MobiDB-lite"/>
    </source>
</evidence>
<dbReference type="PANTHER" id="PTHR13193:SF0">
    <property type="entry name" value="PAT COMPLEX SUBUNIT ASTERIX"/>
    <property type="match status" value="1"/>
</dbReference>
<dbReference type="FunCoup" id="A0A804I7J2">
    <property type="interactions" value="2428"/>
</dbReference>
<dbReference type="EnsemblPlants" id="Ma03_t02140.1">
    <property type="protein sequence ID" value="Ma03_p02140.1"/>
    <property type="gene ID" value="Ma03_g02140"/>
</dbReference>
<gene>
    <name evidence="8" type="ORF">GSMUA_205040.1</name>
</gene>
<dbReference type="GO" id="GO:0045048">
    <property type="term" value="P:protein insertion into ER membrane"/>
    <property type="evidence" value="ECO:0000318"/>
    <property type="project" value="GO_Central"/>
</dbReference>
<keyword evidence="5 7" id="KW-0472">Membrane</keyword>
<comment type="subcellular location">
    <subcellularLocation>
        <location evidence="1">Membrane</location>
    </subcellularLocation>
</comment>
<dbReference type="Pfam" id="PF03669">
    <property type="entry name" value="ASTER"/>
    <property type="match status" value="1"/>
</dbReference>